<dbReference type="Gene3D" id="3.40.50.1000">
    <property type="entry name" value="HAD superfamily/HAD-like"/>
    <property type="match status" value="1"/>
</dbReference>
<organism evidence="1 2">
    <name type="scientific">Tropicimonas omnivorans</name>
    <dbReference type="NCBI Taxonomy" id="3075590"/>
    <lineage>
        <taxon>Bacteria</taxon>
        <taxon>Pseudomonadati</taxon>
        <taxon>Pseudomonadota</taxon>
        <taxon>Alphaproteobacteria</taxon>
        <taxon>Rhodobacterales</taxon>
        <taxon>Roseobacteraceae</taxon>
        <taxon>Tropicimonas</taxon>
    </lineage>
</organism>
<dbReference type="Proteomes" id="UP001265259">
    <property type="component" value="Unassembled WGS sequence"/>
</dbReference>
<dbReference type="PANTHER" id="PTHR42896">
    <property type="entry name" value="XYLULOSE-1,5-BISPHOSPHATE (XUBP) PHOSPHATASE"/>
    <property type="match status" value="1"/>
</dbReference>
<dbReference type="InterPro" id="IPR044999">
    <property type="entry name" value="CbbY-like"/>
</dbReference>
<evidence type="ECO:0000313" key="2">
    <source>
        <dbReference type="Proteomes" id="UP001265259"/>
    </source>
</evidence>
<name>A0ABU3DH17_9RHOB</name>
<accession>A0ABU3DH17</accession>
<dbReference type="GO" id="GO:0016787">
    <property type="term" value="F:hydrolase activity"/>
    <property type="evidence" value="ECO:0007669"/>
    <property type="project" value="UniProtKB-KW"/>
</dbReference>
<dbReference type="NCBIfam" id="TIGR01509">
    <property type="entry name" value="HAD-SF-IA-v3"/>
    <property type="match status" value="1"/>
</dbReference>
<keyword evidence="2" id="KW-1185">Reference proteome</keyword>
<dbReference type="Pfam" id="PF00702">
    <property type="entry name" value="Hydrolase"/>
    <property type="match status" value="1"/>
</dbReference>
<gene>
    <name evidence="1" type="ORF">RM543_09265</name>
</gene>
<dbReference type="InterPro" id="IPR023198">
    <property type="entry name" value="PGP-like_dom2"/>
</dbReference>
<sequence length="231" mass="24492">MIPTPPKAILFGSVGTLAEMSEVHRRAYNTAFAAAGLDWNWTPEIYARLQAHAEGAERIARFARERGETVEPILLYREQNRAYMRMMRSLGVPLRPGVAALIAAAKADGRAVALVTTAPRSGVDALLSCTHPPVTAEDFTCIVTAELVTRGKPDPECYFTALKTLGLAPGEVVAVEDSPCAAAAAIAAGIKTFGFPGRYHTASLFSGAQAVVAELDPAHFGLSRAGLRDTA</sequence>
<evidence type="ECO:0000313" key="1">
    <source>
        <dbReference type="EMBL" id="MDT0682874.1"/>
    </source>
</evidence>
<dbReference type="SUPFAM" id="SSF56784">
    <property type="entry name" value="HAD-like"/>
    <property type="match status" value="1"/>
</dbReference>
<dbReference type="InterPro" id="IPR006439">
    <property type="entry name" value="HAD-SF_hydro_IA"/>
</dbReference>
<dbReference type="InterPro" id="IPR036412">
    <property type="entry name" value="HAD-like_sf"/>
</dbReference>
<keyword evidence="1" id="KW-0378">Hydrolase</keyword>
<dbReference type="PANTHER" id="PTHR42896:SF2">
    <property type="entry name" value="CBBY-LIKE PROTEIN"/>
    <property type="match status" value="1"/>
</dbReference>
<dbReference type="InterPro" id="IPR023214">
    <property type="entry name" value="HAD_sf"/>
</dbReference>
<protein>
    <submittedName>
        <fullName evidence="1">HAD-IA family hydrolase</fullName>
    </submittedName>
</protein>
<reference evidence="1 2" key="1">
    <citation type="submission" date="2023-09" db="EMBL/GenBank/DDBJ databases">
        <authorList>
            <person name="Rey-Velasco X."/>
        </authorList>
    </citation>
    <scope>NUCLEOTIDE SEQUENCE [LARGE SCALE GENOMIC DNA]</scope>
    <source>
        <strain evidence="1 2">F158</strain>
    </source>
</reference>
<proteinExistence type="predicted"/>
<dbReference type="Gene3D" id="1.10.150.240">
    <property type="entry name" value="Putative phosphatase, domain 2"/>
    <property type="match status" value="1"/>
</dbReference>
<dbReference type="RefSeq" id="WP_311690831.1">
    <property type="nucleotide sequence ID" value="NZ_JAVRHL010000002.1"/>
</dbReference>
<dbReference type="PRINTS" id="PR00413">
    <property type="entry name" value="HADHALOGNASE"/>
</dbReference>
<comment type="caution">
    <text evidence="1">The sequence shown here is derived from an EMBL/GenBank/DDBJ whole genome shotgun (WGS) entry which is preliminary data.</text>
</comment>
<dbReference type="EMBL" id="JAVRHL010000002">
    <property type="protein sequence ID" value="MDT0682874.1"/>
    <property type="molecule type" value="Genomic_DNA"/>
</dbReference>